<dbReference type="Gene3D" id="3.30.470.20">
    <property type="entry name" value="ATP-grasp fold, B domain"/>
    <property type="match status" value="1"/>
</dbReference>
<dbReference type="NCBIfam" id="TIGR00514">
    <property type="entry name" value="accC"/>
    <property type="match status" value="1"/>
</dbReference>
<dbReference type="PANTHER" id="PTHR18866">
    <property type="entry name" value="CARBOXYLASE:PYRUVATE/ACETYL-COA/PROPIONYL-COA CARBOXYLASE"/>
    <property type="match status" value="1"/>
</dbReference>
<evidence type="ECO:0000256" key="4">
    <source>
        <dbReference type="ARBA" id="ARBA00022840"/>
    </source>
</evidence>
<dbReference type="GO" id="GO:0005524">
    <property type="term" value="F:ATP binding"/>
    <property type="evidence" value="ECO:0007669"/>
    <property type="project" value="UniProtKB-UniRule"/>
</dbReference>
<dbReference type="PROSITE" id="PS50979">
    <property type="entry name" value="BC"/>
    <property type="match status" value="1"/>
</dbReference>
<dbReference type="Proteomes" id="UP000396862">
    <property type="component" value="Unassembled WGS sequence"/>
</dbReference>
<dbReference type="InterPro" id="IPR004549">
    <property type="entry name" value="Acetyl_CoA_COase_biotin_COase"/>
</dbReference>
<evidence type="ECO:0000256" key="3">
    <source>
        <dbReference type="ARBA" id="ARBA00022741"/>
    </source>
</evidence>
<dbReference type="GO" id="GO:0046872">
    <property type="term" value="F:metal ion binding"/>
    <property type="evidence" value="ECO:0007669"/>
    <property type="project" value="UniProtKB-KW"/>
</dbReference>
<keyword evidence="5" id="KW-0460">Magnesium</keyword>
<dbReference type="OrthoDB" id="9807469at2"/>
<dbReference type="UniPathway" id="UPA00655">
    <property type="reaction ID" value="UER00711"/>
</dbReference>
<keyword evidence="3 7" id="KW-0547">Nucleotide-binding</keyword>
<dbReference type="Pfam" id="PF00289">
    <property type="entry name" value="Biotin_carb_N"/>
    <property type="match status" value="1"/>
</dbReference>
<evidence type="ECO:0000259" key="9">
    <source>
        <dbReference type="PROSITE" id="PS50979"/>
    </source>
</evidence>
<dbReference type="InterPro" id="IPR005479">
    <property type="entry name" value="CPAse_ATP-bd"/>
</dbReference>
<dbReference type="SUPFAM" id="SSF51246">
    <property type="entry name" value="Rudiment single hybrid motif"/>
    <property type="match status" value="1"/>
</dbReference>
<comment type="caution">
    <text evidence="11">The sequence shown here is derived from an EMBL/GenBank/DDBJ whole genome shotgun (WGS) entry which is preliminary data.</text>
</comment>
<dbReference type="PANTHER" id="PTHR18866:SF33">
    <property type="entry name" value="METHYLCROTONOYL-COA CARBOXYLASE SUBUNIT ALPHA, MITOCHONDRIAL-RELATED"/>
    <property type="match status" value="1"/>
</dbReference>
<dbReference type="SUPFAM" id="SSF52440">
    <property type="entry name" value="PreATP-grasp domain"/>
    <property type="match status" value="1"/>
</dbReference>
<sequence length="504" mass="56547">MIRKILVANRGEIAVRVMRSCREMGIQSVAVFSEADRSAMHVRYADEACFIGPSPSSESYLNIDKIMDAAVKSGADAIHPGYGFLSENAEFARRVAEAGLIFIGPSPDAILAMGDKLTARKIMMDAGVSVVPGTRDLIEDEDKLKETADSIGYPIMIKASAGGGGKGMRLVREESELVSSYRRARSEAGSAFGNDVVYMEKYIESPHHIEFQVMADEHGNTVHLFERECSVQRRHQKVIEETPSPLMTPELRAKMGEQAVAAAQSVNYVGAGTVEFLVDNDHNFYFLEMNTRLQVEHPITERVTGVDLVKTQIMVANGEELPFKQEELTQTGHAIECRIYAEDPKNNFMPSPGLVKHITEPLGLGVRTDGYVYEGYEIPIYYDPMISKLIVWAQTRGEAIERMKRALYEYKISGVKNTIPFLKRIMEAEDFASGNYDTHFIEKNPEVLEIPSDCNQECEDMALFIAYLDYTEKMKKLVSEPTEVEKHASSPWKEFARRKSVLRL</sequence>
<dbReference type="FunFam" id="3.30.470.20:FF:000028">
    <property type="entry name" value="Methylcrotonoyl-CoA carboxylase subunit alpha, mitochondrial"/>
    <property type="match status" value="1"/>
</dbReference>
<dbReference type="EMBL" id="PYGC01000001">
    <property type="protein sequence ID" value="PSK85540.1"/>
    <property type="molecule type" value="Genomic_DNA"/>
</dbReference>
<dbReference type="InterPro" id="IPR005481">
    <property type="entry name" value="BC-like_N"/>
</dbReference>
<evidence type="ECO:0000313" key="13">
    <source>
        <dbReference type="Proteomes" id="UP000396862"/>
    </source>
</evidence>
<proteinExistence type="predicted"/>
<evidence type="ECO:0000313" key="11">
    <source>
        <dbReference type="EMBL" id="PSK85540.1"/>
    </source>
</evidence>
<keyword evidence="4 7" id="KW-0067">ATP-binding</keyword>
<dbReference type="InterPro" id="IPR016185">
    <property type="entry name" value="PreATP-grasp_dom_sf"/>
</dbReference>
<dbReference type="InterPro" id="IPR011764">
    <property type="entry name" value="Biotin_carboxylation_dom"/>
</dbReference>
<dbReference type="PROSITE" id="PS00867">
    <property type="entry name" value="CPSASE_2"/>
    <property type="match status" value="1"/>
</dbReference>
<dbReference type="EMBL" id="BLAU01000001">
    <property type="protein sequence ID" value="GET20160.1"/>
    <property type="molecule type" value="Genomic_DNA"/>
</dbReference>
<dbReference type="InterPro" id="IPR011054">
    <property type="entry name" value="Rudment_hybrid_motif"/>
</dbReference>
<dbReference type="Pfam" id="PF02786">
    <property type="entry name" value="CPSase_L_D2"/>
    <property type="match status" value="1"/>
</dbReference>
<keyword evidence="1" id="KW-0436">Ligase</keyword>
<evidence type="ECO:0000256" key="5">
    <source>
        <dbReference type="ARBA" id="ARBA00022842"/>
    </source>
</evidence>
<evidence type="ECO:0000256" key="7">
    <source>
        <dbReference type="PROSITE-ProRule" id="PRU00409"/>
    </source>
</evidence>
<gene>
    <name evidence="11" type="ORF">CLV93_101503</name>
    <name evidence="10" type="ORF">JCM18694_04060</name>
</gene>
<evidence type="ECO:0000256" key="2">
    <source>
        <dbReference type="ARBA" id="ARBA00022723"/>
    </source>
</evidence>
<keyword evidence="13" id="KW-1185">Reference proteome</keyword>
<dbReference type="NCBIfam" id="NF006367">
    <property type="entry name" value="PRK08591.1"/>
    <property type="match status" value="1"/>
</dbReference>
<dbReference type="SUPFAM" id="SSF56059">
    <property type="entry name" value="Glutathione synthetase ATP-binding domain-like"/>
    <property type="match status" value="1"/>
</dbReference>
<evidence type="ECO:0000313" key="12">
    <source>
        <dbReference type="Proteomes" id="UP000240621"/>
    </source>
</evidence>
<dbReference type="GO" id="GO:2001295">
    <property type="term" value="P:malonyl-CoA biosynthetic process"/>
    <property type="evidence" value="ECO:0007669"/>
    <property type="project" value="UniProtKB-UniPathway"/>
</dbReference>
<dbReference type="InterPro" id="IPR005482">
    <property type="entry name" value="Biotin_COase_C"/>
</dbReference>
<evidence type="ECO:0000313" key="10">
    <source>
        <dbReference type="EMBL" id="GET20160.1"/>
    </source>
</evidence>
<dbReference type="SMART" id="SM00878">
    <property type="entry name" value="Biotin_carb_C"/>
    <property type="match status" value="1"/>
</dbReference>
<reference evidence="11 12" key="1">
    <citation type="submission" date="2018-03" db="EMBL/GenBank/DDBJ databases">
        <title>Genomic Encyclopedia of Archaeal and Bacterial Type Strains, Phase II (KMG-II): from individual species to whole genera.</title>
        <authorList>
            <person name="Goeker M."/>
        </authorList>
    </citation>
    <scope>NUCLEOTIDE SEQUENCE [LARGE SCALE GENOMIC DNA]</scope>
    <source>
        <strain evidence="11 12">DSM 27267</strain>
    </source>
</reference>
<dbReference type="Pfam" id="PF02785">
    <property type="entry name" value="Biotin_carb_C"/>
    <property type="match status" value="1"/>
</dbReference>
<dbReference type="RefSeq" id="WP_106540571.1">
    <property type="nucleotide sequence ID" value="NZ_BLAU01000001.1"/>
</dbReference>
<dbReference type="FunFam" id="3.30.1490.20:FF:000018">
    <property type="entry name" value="Biotin carboxylase"/>
    <property type="match status" value="1"/>
</dbReference>
<reference evidence="10 13" key="2">
    <citation type="submission" date="2019-10" db="EMBL/GenBank/DDBJ databases">
        <title>Prolixibacter strains distinguished by the presence of nitrate reductase genes were adept at nitrate-dependent anaerobic corrosion of metallic iron and carbon steel.</title>
        <authorList>
            <person name="Iino T."/>
            <person name="Shono N."/>
            <person name="Ito K."/>
            <person name="Nakamura R."/>
            <person name="Sueoka K."/>
            <person name="Harayama S."/>
            <person name="Ohkuma M."/>
        </authorList>
    </citation>
    <scope>NUCLEOTIDE SEQUENCE [LARGE SCALE GENOMIC DNA]</scope>
    <source>
        <strain evidence="10 13">MIC1-1</strain>
    </source>
</reference>
<dbReference type="Proteomes" id="UP000240621">
    <property type="component" value="Unassembled WGS sequence"/>
</dbReference>
<dbReference type="AlphaFoldDB" id="A0A2P8CKP8"/>
<dbReference type="InterPro" id="IPR011761">
    <property type="entry name" value="ATP-grasp"/>
</dbReference>
<keyword evidence="2" id="KW-0479">Metal-binding</keyword>
<feature type="domain" description="ATP-grasp" evidence="8">
    <location>
        <begin position="120"/>
        <end position="317"/>
    </location>
</feature>
<dbReference type="InterPro" id="IPR050856">
    <property type="entry name" value="Biotin_carboxylase_complex"/>
</dbReference>
<keyword evidence="6" id="KW-0092">Biotin</keyword>
<accession>A0A2P8CKP8</accession>
<evidence type="ECO:0000259" key="8">
    <source>
        <dbReference type="PROSITE" id="PS50975"/>
    </source>
</evidence>
<dbReference type="GO" id="GO:0016874">
    <property type="term" value="F:ligase activity"/>
    <property type="evidence" value="ECO:0007669"/>
    <property type="project" value="UniProtKB-KW"/>
</dbReference>
<evidence type="ECO:0000256" key="6">
    <source>
        <dbReference type="ARBA" id="ARBA00023267"/>
    </source>
</evidence>
<dbReference type="PROSITE" id="PS50975">
    <property type="entry name" value="ATP_GRASP"/>
    <property type="match status" value="1"/>
</dbReference>
<dbReference type="FunFam" id="3.40.50.20:FF:000010">
    <property type="entry name" value="Propionyl-CoA carboxylase subunit alpha"/>
    <property type="match status" value="1"/>
</dbReference>
<evidence type="ECO:0000256" key="1">
    <source>
        <dbReference type="ARBA" id="ARBA00022598"/>
    </source>
</evidence>
<feature type="domain" description="Biotin carboxylation" evidence="9">
    <location>
        <begin position="1"/>
        <end position="446"/>
    </location>
</feature>
<name>A0A2P8CKP8_9BACT</name>
<organism evidence="11 12">
    <name type="scientific">Prolixibacter denitrificans</name>
    <dbReference type="NCBI Taxonomy" id="1541063"/>
    <lineage>
        <taxon>Bacteria</taxon>
        <taxon>Pseudomonadati</taxon>
        <taxon>Bacteroidota</taxon>
        <taxon>Bacteroidia</taxon>
        <taxon>Marinilabiliales</taxon>
        <taxon>Prolixibacteraceae</taxon>
        <taxon>Prolixibacter</taxon>
    </lineage>
</organism>
<protein>
    <submittedName>
        <fullName evidence="11">Acetyl-CoA carboxylase biotin carboxylase subunit</fullName>
    </submittedName>
</protein>
<dbReference type="PROSITE" id="PS00866">
    <property type="entry name" value="CPSASE_1"/>
    <property type="match status" value="1"/>
</dbReference>